<evidence type="ECO:0000313" key="2">
    <source>
        <dbReference type="EMBL" id="MBB5172857.1"/>
    </source>
</evidence>
<dbReference type="SMART" id="SM00028">
    <property type="entry name" value="TPR"/>
    <property type="match status" value="2"/>
</dbReference>
<dbReference type="Gene3D" id="1.25.40.10">
    <property type="entry name" value="Tetratricopeptide repeat domain"/>
    <property type="match status" value="2"/>
</dbReference>
<evidence type="ECO:0000256" key="1">
    <source>
        <dbReference type="PROSITE-ProRule" id="PRU00339"/>
    </source>
</evidence>
<dbReference type="RefSeq" id="WP_184663304.1">
    <property type="nucleotide sequence ID" value="NZ_JACHHB010000003.1"/>
</dbReference>
<feature type="repeat" description="TPR" evidence="1">
    <location>
        <begin position="333"/>
        <end position="366"/>
    </location>
</feature>
<dbReference type="PROSITE" id="PS50005">
    <property type="entry name" value="TPR"/>
    <property type="match status" value="1"/>
</dbReference>
<name>A0A840QNC4_9BACI</name>
<dbReference type="Proteomes" id="UP000551878">
    <property type="component" value="Unassembled WGS sequence"/>
</dbReference>
<sequence>MKQQSRAHQKRATKRSTSISPYQEKLKAFQKAHPKDARQVFLLNKKARTLLQNQKYKSAVATIDQALALFPDYLPAIQTRMIISERTENEKQGLQDAEKALKLDSENVFTYIQKARILHRCRYEQKAKKTAEKAYNLYTKKTNKNAFVNYDLLQRIVHLYFLLGLNDELLSIYKTHFDYLSSKSLYRISLSQFNGGEITRAIEVLETIQEEAVRQQAIPLIEGMEIVRNDPALSSFSISPANKWGLNRLYALHSLLSKNERMQKQAVRFLLRDSSDWANTAIEKFLLSAELPEWIKWSLLEEYTTRNVHSEQVPIYMDGSKKFIPTFEHKKEFRKRHRVAKSKLKQGKFQEAVNEYQEMLHETPNNIFIEWWLAGAYRSEGYAEETEGSLLSVYEKMPSSLLRFPLGQLRVESGDDEAAKAWFAGVDSTQLRKKEALPFIHQYLRVLEKVDGPEASNRLFAYEQQYWGDVPEWGSLLEVRSQQESAATTTTTVVTEEPFVSPQNWNEKRPNFIEITSENEVLNLWTKDQLIRALKRLGVKGYSRLRKPELIDLILTEGFDANVLSEMESDERESFECWLQQKTVSQWDEWSESQCRLVNQYFRYKSGNGEWDADLTNFVKWIESGLLILGEKDGQWAIIRMID</sequence>
<dbReference type="EMBL" id="JACHHB010000003">
    <property type="protein sequence ID" value="MBB5172857.1"/>
    <property type="molecule type" value="Genomic_DNA"/>
</dbReference>
<keyword evidence="3" id="KW-1185">Reference proteome</keyword>
<proteinExistence type="predicted"/>
<evidence type="ECO:0000313" key="3">
    <source>
        <dbReference type="Proteomes" id="UP000551878"/>
    </source>
</evidence>
<keyword evidence="1" id="KW-0802">TPR repeat</keyword>
<organism evidence="2 3">
    <name type="scientific">Texcoconibacillus texcoconensis</name>
    <dbReference type="NCBI Taxonomy" id="1095777"/>
    <lineage>
        <taxon>Bacteria</taxon>
        <taxon>Bacillati</taxon>
        <taxon>Bacillota</taxon>
        <taxon>Bacilli</taxon>
        <taxon>Bacillales</taxon>
        <taxon>Bacillaceae</taxon>
        <taxon>Texcoconibacillus</taxon>
    </lineage>
</organism>
<dbReference type="SUPFAM" id="SSF48452">
    <property type="entry name" value="TPR-like"/>
    <property type="match status" value="2"/>
</dbReference>
<gene>
    <name evidence="2" type="ORF">HNQ41_001001</name>
</gene>
<dbReference type="InterPro" id="IPR019734">
    <property type="entry name" value="TPR_rpt"/>
</dbReference>
<protein>
    <submittedName>
        <fullName evidence="2">Tetratricopeptide (TPR) repeat protein</fullName>
    </submittedName>
</protein>
<reference evidence="2 3" key="1">
    <citation type="submission" date="2020-08" db="EMBL/GenBank/DDBJ databases">
        <title>Genomic Encyclopedia of Type Strains, Phase IV (KMG-IV): sequencing the most valuable type-strain genomes for metagenomic binning, comparative biology and taxonomic classification.</title>
        <authorList>
            <person name="Goeker M."/>
        </authorList>
    </citation>
    <scope>NUCLEOTIDE SEQUENCE [LARGE SCALE GENOMIC DNA]</scope>
    <source>
        <strain evidence="2 3">DSM 24696</strain>
    </source>
</reference>
<dbReference type="InterPro" id="IPR011990">
    <property type="entry name" value="TPR-like_helical_dom_sf"/>
</dbReference>
<dbReference type="AlphaFoldDB" id="A0A840QNC4"/>
<comment type="caution">
    <text evidence="2">The sequence shown here is derived from an EMBL/GenBank/DDBJ whole genome shotgun (WGS) entry which is preliminary data.</text>
</comment>
<accession>A0A840QNC4</accession>